<gene>
    <name evidence="2" type="ORF">ACFQRF_12545</name>
</gene>
<feature type="transmembrane region" description="Helical" evidence="1">
    <location>
        <begin position="71"/>
        <end position="91"/>
    </location>
</feature>
<protein>
    <recommendedName>
        <fullName evidence="4">DUF1707 domain-containing protein</fullName>
    </recommendedName>
</protein>
<accession>A0ABW2KGR3</accession>
<comment type="caution">
    <text evidence="2">The sequence shown here is derived from an EMBL/GenBank/DDBJ whole genome shotgun (WGS) entry which is preliminary data.</text>
</comment>
<sequence>MSHEPVPRDEVAAALKAGRELGPDYDDAVASSLAERLDQTIDARIAARLAAAGVREGTQPERRGGMSRNTLRFVMGIISLVLAVPISAIGAGAAGGIGMLSGMLGVVAIYLLVVVGSDR</sequence>
<dbReference type="RefSeq" id="WP_379871223.1">
    <property type="nucleotide sequence ID" value="NZ_JBHTBH010000005.1"/>
</dbReference>
<evidence type="ECO:0000256" key="1">
    <source>
        <dbReference type="SAM" id="Phobius"/>
    </source>
</evidence>
<organism evidence="2 3">
    <name type="scientific">Marinactinospora rubrisoli</name>
    <dbReference type="NCBI Taxonomy" id="2715399"/>
    <lineage>
        <taxon>Bacteria</taxon>
        <taxon>Bacillati</taxon>
        <taxon>Actinomycetota</taxon>
        <taxon>Actinomycetes</taxon>
        <taxon>Streptosporangiales</taxon>
        <taxon>Nocardiopsidaceae</taxon>
        <taxon>Marinactinospora</taxon>
    </lineage>
</organism>
<keyword evidence="3" id="KW-1185">Reference proteome</keyword>
<proteinExistence type="predicted"/>
<feature type="transmembrane region" description="Helical" evidence="1">
    <location>
        <begin position="97"/>
        <end position="116"/>
    </location>
</feature>
<evidence type="ECO:0008006" key="4">
    <source>
        <dbReference type="Google" id="ProtNLM"/>
    </source>
</evidence>
<evidence type="ECO:0000313" key="3">
    <source>
        <dbReference type="Proteomes" id="UP001596540"/>
    </source>
</evidence>
<dbReference type="Proteomes" id="UP001596540">
    <property type="component" value="Unassembled WGS sequence"/>
</dbReference>
<keyword evidence="1" id="KW-0812">Transmembrane</keyword>
<reference evidence="3" key="1">
    <citation type="journal article" date="2019" name="Int. J. Syst. Evol. Microbiol.">
        <title>The Global Catalogue of Microorganisms (GCM) 10K type strain sequencing project: providing services to taxonomists for standard genome sequencing and annotation.</title>
        <authorList>
            <consortium name="The Broad Institute Genomics Platform"/>
            <consortium name="The Broad Institute Genome Sequencing Center for Infectious Disease"/>
            <person name="Wu L."/>
            <person name="Ma J."/>
        </authorList>
    </citation>
    <scope>NUCLEOTIDE SEQUENCE [LARGE SCALE GENOMIC DNA]</scope>
    <source>
        <strain evidence="3">CGMCC 4.7382</strain>
    </source>
</reference>
<keyword evidence="1" id="KW-1133">Transmembrane helix</keyword>
<keyword evidence="1" id="KW-0472">Membrane</keyword>
<dbReference type="EMBL" id="JBHTBH010000005">
    <property type="protein sequence ID" value="MFC7328573.1"/>
    <property type="molecule type" value="Genomic_DNA"/>
</dbReference>
<evidence type="ECO:0000313" key="2">
    <source>
        <dbReference type="EMBL" id="MFC7328573.1"/>
    </source>
</evidence>
<name>A0ABW2KGR3_9ACTN</name>